<protein>
    <submittedName>
        <fullName evidence="11">Uncharacterized protein</fullName>
    </submittedName>
</protein>
<evidence type="ECO:0000256" key="3">
    <source>
        <dbReference type="ARBA" id="ARBA00022729"/>
    </source>
</evidence>
<keyword evidence="4" id="KW-0325">Glycoprotein</keyword>
<feature type="domain" description="Hemicentin-1-like von Willebrand factor A" evidence="8">
    <location>
        <begin position="324"/>
        <end position="490"/>
    </location>
</feature>
<proteinExistence type="predicted"/>
<evidence type="ECO:0000256" key="2">
    <source>
        <dbReference type="ARBA" id="ARBA00022525"/>
    </source>
</evidence>
<feature type="domain" description="VWA7 N-terminal" evidence="9">
    <location>
        <begin position="59"/>
        <end position="179"/>
    </location>
</feature>
<feature type="signal peptide" evidence="6">
    <location>
        <begin position="1"/>
        <end position="28"/>
    </location>
</feature>
<evidence type="ECO:0000313" key="12">
    <source>
        <dbReference type="Proteomes" id="UP000433883"/>
    </source>
</evidence>
<feature type="compositionally biased region" description="Low complexity" evidence="5">
    <location>
        <begin position="621"/>
        <end position="637"/>
    </location>
</feature>
<feature type="chain" id="PRO_5044690785" evidence="6">
    <location>
        <begin position="29"/>
        <end position="815"/>
    </location>
</feature>
<evidence type="ECO:0000313" key="13">
    <source>
        <dbReference type="Proteomes" id="UP000447873"/>
    </source>
</evidence>
<dbReference type="Pfam" id="PF23560">
    <property type="entry name" value="GBD_Hemicentin"/>
    <property type="match status" value="1"/>
</dbReference>
<feature type="region of interest" description="Disordered" evidence="5">
    <location>
        <begin position="604"/>
        <end position="637"/>
    </location>
</feature>
<dbReference type="EMBL" id="WNWQ01000042">
    <property type="protein sequence ID" value="KAE9982491.1"/>
    <property type="molecule type" value="Genomic_DNA"/>
</dbReference>
<dbReference type="InterPro" id="IPR056861">
    <property type="entry name" value="HMCN1-like_VWA"/>
</dbReference>
<evidence type="ECO:0000259" key="9">
    <source>
        <dbReference type="Pfam" id="PF25107"/>
    </source>
</evidence>
<evidence type="ECO:0000256" key="4">
    <source>
        <dbReference type="ARBA" id="ARBA00023180"/>
    </source>
</evidence>
<dbReference type="PANTHER" id="PTHR14905">
    <property type="entry name" value="NG37"/>
    <property type="match status" value="1"/>
</dbReference>
<dbReference type="InterPro" id="IPR056475">
    <property type="entry name" value="GBD_Hemicentin/VWA7"/>
</dbReference>
<dbReference type="EMBL" id="WNWS01000248">
    <property type="protein sequence ID" value="KAE9973222.1"/>
    <property type="molecule type" value="Genomic_DNA"/>
</dbReference>
<dbReference type="InterPro" id="IPR056862">
    <property type="entry name" value="VWA7_N"/>
</dbReference>
<evidence type="ECO:0000259" key="7">
    <source>
        <dbReference type="Pfam" id="PF23560"/>
    </source>
</evidence>
<evidence type="ECO:0000256" key="1">
    <source>
        <dbReference type="ARBA" id="ARBA00004613"/>
    </source>
</evidence>
<name>A0A8H3V7D3_VENIN</name>
<keyword evidence="2" id="KW-0964">Secreted</keyword>
<feature type="domain" description="VWA7 N-terminal" evidence="9">
    <location>
        <begin position="215"/>
        <end position="313"/>
    </location>
</feature>
<evidence type="ECO:0000313" key="10">
    <source>
        <dbReference type="EMBL" id="KAE9973222.1"/>
    </source>
</evidence>
<dbReference type="Proteomes" id="UP000433883">
    <property type="component" value="Unassembled WGS sequence"/>
</dbReference>
<dbReference type="GO" id="GO:0005576">
    <property type="term" value="C:extracellular region"/>
    <property type="evidence" value="ECO:0007669"/>
    <property type="project" value="UniProtKB-SubCell"/>
</dbReference>
<accession>A0A8H3V7D3</accession>
<comment type="caution">
    <text evidence="11">The sequence shown here is derived from an EMBL/GenBank/DDBJ whole genome shotgun (WGS) entry which is preliminary data.</text>
</comment>
<organism evidence="11 12">
    <name type="scientific">Venturia inaequalis</name>
    <name type="common">Apple scab fungus</name>
    <dbReference type="NCBI Taxonomy" id="5025"/>
    <lineage>
        <taxon>Eukaryota</taxon>
        <taxon>Fungi</taxon>
        <taxon>Dikarya</taxon>
        <taxon>Ascomycota</taxon>
        <taxon>Pezizomycotina</taxon>
        <taxon>Dothideomycetes</taxon>
        <taxon>Pleosporomycetidae</taxon>
        <taxon>Venturiales</taxon>
        <taxon>Venturiaceae</taxon>
        <taxon>Venturia</taxon>
    </lineage>
</organism>
<dbReference type="PANTHER" id="PTHR14905:SF7">
    <property type="entry name" value="VON WILLEBRAND FACTOR A DOMAIN-CONTAINING PROTEIN 7"/>
    <property type="match status" value="1"/>
</dbReference>
<dbReference type="Pfam" id="PF25107">
    <property type="entry name" value="VWA7_N"/>
    <property type="match status" value="2"/>
</dbReference>
<reference evidence="11 12" key="1">
    <citation type="submission" date="2019-11" db="EMBL/GenBank/DDBJ databases">
        <title>Venturia inaequalis Genome Resource.</title>
        <authorList>
            <person name="Lichtner F.J."/>
        </authorList>
    </citation>
    <scope>NUCLEOTIDE SEQUENCE [LARGE SCALE GENOMIC DNA]</scope>
    <source>
        <strain evidence="10 13">120213</strain>
        <strain evidence="11">Bline_iso_100314</strain>
    </source>
</reference>
<evidence type="ECO:0000259" key="8">
    <source>
        <dbReference type="Pfam" id="PF25106"/>
    </source>
</evidence>
<sequence>MPFVRSLSFGRIAIVVWCLLAYISPAAAFFPTAWRQQHFGKHGISHEQQTAEAFEVLAALYWPQKVITRAMSEARVAIASANADVDRDWDHSAFHCDGENFDGAQARLSELKKETISKLKDGKATDAQKALGSALHTLQDFYSHSNWIEMGNTEPHPDFGTGRKMVYAHASNATCAVCGPTVQKDRAGCPLCVPVTNSTMKFAPPGQQINPMDTSTEMLTSGYAFGEDLPLNKTAGIPEFKCHHGGHIDSPRGAGIGFILGMVRGDSIPGINKDSLDCGFSPHAHLHMAAVNASIKATIRYVDDIKQQLNDTQLRMLFGTGSTLAFAVDTTAVLKPITASIKSHTIKIVEQDLHVPEAKEANQYVVRAFNSGSNTVTTQTSDIEHFKSTINKLGDATVRGRDACAGLSLSGILDTLKLLDDGSTLFLMAGAYPPDDSLATEIISLAYAKDITIHSFHYRGGCMNDYVRLRASFKMKSVYDSFAAATGGLSYGQGVPQFQLSQSPKNGRLNQRGENLGYLHGNGHAGNQSAVGGEGTGAMDMPKISFDVQSSIQNKGDGAPILNIADAFTRTGQKSTYSFPVDTTISELKIALVSKATSITLIQPNGSPLTLPDDPKANRFNPPQQGAPGNNGGTSVTSTTLENGHFITLARPALGTWKLVVHGTGAYKVNVYATTTLHLHSFTLSKLEGRQGHEGYFPVLDSVKLNTGEDVSLVAEIRGPFRSGGSGSGATAAAGNVKFEFKDAKGNSVLIPEMKAGTGKLGEANVNLFFGMGKVGGSSFFGGSWEGKYLVYVTGKDESGREFQRVWGTEVEAVG</sequence>
<gene>
    <name evidence="11" type="ORF">BLS_005921</name>
    <name evidence="10" type="ORF">EG328_004505</name>
</gene>
<feature type="domain" description="Hemicentin/VWA7 galactose-binding" evidence="7">
    <location>
        <begin position="569"/>
        <end position="674"/>
    </location>
</feature>
<keyword evidence="3 6" id="KW-0732">Signal</keyword>
<dbReference type="Proteomes" id="UP000447873">
    <property type="component" value="Unassembled WGS sequence"/>
</dbReference>
<dbReference type="InterPro" id="IPR052577">
    <property type="entry name" value="VWA7"/>
</dbReference>
<evidence type="ECO:0000313" key="11">
    <source>
        <dbReference type="EMBL" id="KAE9982491.1"/>
    </source>
</evidence>
<dbReference type="Pfam" id="PF25106">
    <property type="entry name" value="VWA_4"/>
    <property type="match status" value="1"/>
</dbReference>
<evidence type="ECO:0000256" key="6">
    <source>
        <dbReference type="SAM" id="SignalP"/>
    </source>
</evidence>
<dbReference type="AlphaFoldDB" id="A0A8H3V7D3"/>
<evidence type="ECO:0000256" key="5">
    <source>
        <dbReference type="SAM" id="MobiDB-lite"/>
    </source>
</evidence>
<comment type="subcellular location">
    <subcellularLocation>
        <location evidence="1">Secreted</location>
    </subcellularLocation>
</comment>